<evidence type="ECO:0000313" key="2">
    <source>
        <dbReference type="Proteomes" id="UP000314294"/>
    </source>
</evidence>
<evidence type="ECO:0000313" key="1">
    <source>
        <dbReference type="EMBL" id="TNN35280.1"/>
    </source>
</evidence>
<sequence length="104" mass="12325">MIHSNHNELISLLTCPEILQVFYVEGLRLLFYLEGLRLLFYVEGLRFLFYEEGLRLLFYGEGLRVLFYVEGLWVLLVLVLRGDICFNPYQLLDICRENIMNNGD</sequence>
<protein>
    <submittedName>
        <fullName evidence="1">Uncharacterized protein</fullName>
    </submittedName>
</protein>
<organism evidence="1 2">
    <name type="scientific">Liparis tanakae</name>
    <name type="common">Tanaka's snailfish</name>
    <dbReference type="NCBI Taxonomy" id="230148"/>
    <lineage>
        <taxon>Eukaryota</taxon>
        <taxon>Metazoa</taxon>
        <taxon>Chordata</taxon>
        <taxon>Craniata</taxon>
        <taxon>Vertebrata</taxon>
        <taxon>Euteleostomi</taxon>
        <taxon>Actinopterygii</taxon>
        <taxon>Neopterygii</taxon>
        <taxon>Teleostei</taxon>
        <taxon>Neoteleostei</taxon>
        <taxon>Acanthomorphata</taxon>
        <taxon>Eupercaria</taxon>
        <taxon>Perciformes</taxon>
        <taxon>Cottioidei</taxon>
        <taxon>Cottales</taxon>
        <taxon>Liparidae</taxon>
        <taxon>Liparis</taxon>
    </lineage>
</organism>
<name>A0A4Z2F320_9TELE</name>
<proteinExistence type="predicted"/>
<keyword evidence="2" id="KW-1185">Reference proteome</keyword>
<comment type="caution">
    <text evidence="1">The sequence shown here is derived from an EMBL/GenBank/DDBJ whole genome shotgun (WGS) entry which is preliminary data.</text>
</comment>
<gene>
    <name evidence="1" type="ORF">EYF80_054554</name>
</gene>
<dbReference type="Proteomes" id="UP000314294">
    <property type="component" value="Unassembled WGS sequence"/>
</dbReference>
<reference evidence="1 2" key="1">
    <citation type="submission" date="2019-03" db="EMBL/GenBank/DDBJ databases">
        <title>First draft genome of Liparis tanakae, snailfish: a comprehensive survey of snailfish specific genes.</title>
        <authorList>
            <person name="Kim W."/>
            <person name="Song I."/>
            <person name="Jeong J.-H."/>
            <person name="Kim D."/>
            <person name="Kim S."/>
            <person name="Ryu S."/>
            <person name="Song J.Y."/>
            <person name="Lee S.K."/>
        </authorList>
    </citation>
    <scope>NUCLEOTIDE SEQUENCE [LARGE SCALE GENOMIC DNA]</scope>
    <source>
        <tissue evidence="1">Muscle</tissue>
    </source>
</reference>
<dbReference type="AlphaFoldDB" id="A0A4Z2F320"/>
<dbReference type="EMBL" id="SRLO01001798">
    <property type="protein sequence ID" value="TNN35280.1"/>
    <property type="molecule type" value="Genomic_DNA"/>
</dbReference>
<accession>A0A4Z2F320</accession>